<dbReference type="Gene3D" id="1.10.490.10">
    <property type="entry name" value="Globins"/>
    <property type="match status" value="1"/>
</dbReference>
<dbReference type="InterPro" id="IPR009050">
    <property type="entry name" value="Globin-like_sf"/>
</dbReference>
<keyword evidence="1" id="KW-0813">Transport</keyword>
<comment type="caution">
    <text evidence="5">The sequence shown here is derived from an EMBL/GenBank/DDBJ whole genome shotgun (WGS) entry which is preliminary data.</text>
</comment>
<dbReference type="Proteomes" id="UP001596156">
    <property type="component" value="Unassembled WGS sequence"/>
</dbReference>
<dbReference type="CDD" id="cd14775">
    <property type="entry name" value="TrHb2_O-like"/>
    <property type="match status" value="1"/>
</dbReference>
<dbReference type="InterPro" id="IPR012292">
    <property type="entry name" value="Globin/Proto"/>
</dbReference>
<evidence type="ECO:0000256" key="3">
    <source>
        <dbReference type="ARBA" id="ARBA00022723"/>
    </source>
</evidence>
<keyword evidence="4" id="KW-0408">Iron</keyword>
<proteinExistence type="predicted"/>
<evidence type="ECO:0000313" key="5">
    <source>
        <dbReference type="EMBL" id="MFC5224464.1"/>
    </source>
</evidence>
<evidence type="ECO:0000256" key="2">
    <source>
        <dbReference type="ARBA" id="ARBA00022617"/>
    </source>
</evidence>
<dbReference type="Pfam" id="PF01152">
    <property type="entry name" value="Bac_globin"/>
    <property type="match status" value="1"/>
</dbReference>
<evidence type="ECO:0000256" key="4">
    <source>
        <dbReference type="ARBA" id="ARBA00023004"/>
    </source>
</evidence>
<keyword evidence="3" id="KW-0479">Metal-binding</keyword>
<evidence type="ECO:0000313" key="6">
    <source>
        <dbReference type="Proteomes" id="UP001596156"/>
    </source>
</evidence>
<reference evidence="6" key="1">
    <citation type="journal article" date="2019" name="Int. J. Syst. Evol. Microbiol.">
        <title>The Global Catalogue of Microorganisms (GCM) 10K type strain sequencing project: providing services to taxonomists for standard genome sequencing and annotation.</title>
        <authorList>
            <consortium name="The Broad Institute Genomics Platform"/>
            <consortium name="The Broad Institute Genome Sequencing Center for Infectious Disease"/>
            <person name="Wu L."/>
            <person name="Ma J."/>
        </authorList>
    </citation>
    <scope>NUCLEOTIDE SEQUENCE [LARGE SCALE GENOMIC DNA]</scope>
    <source>
        <strain evidence="6">CCM 8479</strain>
    </source>
</reference>
<protein>
    <submittedName>
        <fullName evidence="5">Group II truncated hemoglobin</fullName>
    </submittedName>
</protein>
<sequence>MFEHVGGEATLRKMAEHFHEAVLGDELLGKLFRYGSSHHVDHLTAFLAEMLGGPRRYSEELGGFESIYRAHQGLGISDEQRDRFVELMLESADAVGLPADERFRTAFTRQIARAAGFSTRVSRGELDHFSAPYPELVAWEW</sequence>
<name>A0ABW0D2D3_STRFI</name>
<keyword evidence="2" id="KW-0349">Heme</keyword>
<gene>
    <name evidence="5" type="ORF">ACFPN6_07600</name>
</gene>
<dbReference type="InterPro" id="IPR001486">
    <property type="entry name" value="Hemoglobin_trunc"/>
</dbReference>
<dbReference type="SUPFAM" id="SSF46458">
    <property type="entry name" value="Globin-like"/>
    <property type="match status" value="1"/>
</dbReference>
<keyword evidence="6" id="KW-1185">Reference proteome</keyword>
<dbReference type="EMBL" id="JBHSKL010000009">
    <property type="protein sequence ID" value="MFC5224464.1"/>
    <property type="molecule type" value="Genomic_DNA"/>
</dbReference>
<dbReference type="RefSeq" id="WP_309061993.1">
    <property type="nucleotide sequence ID" value="NZ_BAAASS010000005.1"/>
</dbReference>
<organism evidence="5 6">
    <name type="scientific">Streptomyces fimbriatus</name>
    <dbReference type="NCBI Taxonomy" id="68197"/>
    <lineage>
        <taxon>Bacteria</taxon>
        <taxon>Bacillati</taxon>
        <taxon>Actinomycetota</taxon>
        <taxon>Actinomycetes</taxon>
        <taxon>Kitasatosporales</taxon>
        <taxon>Streptomycetaceae</taxon>
        <taxon>Streptomyces</taxon>
    </lineage>
</organism>
<evidence type="ECO:0000256" key="1">
    <source>
        <dbReference type="ARBA" id="ARBA00022448"/>
    </source>
</evidence>
<accession>A0ABW0D2D3</accession>